<dbReference type="CDD" id="cd00438">
    <property type="entry name" value="cupin_RmlC"/>
    <property type="match status" value="1"/>
</dbReference>
<dbReference type="PANTHER" id="PTHR21047:SF2">
    <property type="entry name" value="THYMIDINE DIPHOSPHO-4-KETO-RHAMNOSE 3,5-EPIMERASE"/>
    <property type="match status" value="1"/>
</dbReference>
<gene>
    <name evidence="8" type="ORF">SAMN05216490_3578</name>
</gene>
<dbReference type="GO" id="GO:0000271">
    <property type="term" value="P:polysaccharide biosynthetic process"/>
    <property type="evidence" value="ECO:0007669"/>
    <property type="project" value="TreeGrafter"/>
</dbReference>
<dbReference type="STRING" id="652787.SAMN05216490_3578"/>
<dbReference type="SUPFAM" id="SSF51182">
    <property type="entry name" value="RmlC-like cupins"/>
    <property type="match status" value="1"/>
</dbReference>
<evidence type="ECO:0000256" key="2">
    <source>
        <dbReference type="ARBA" id="ARBA00001997"/>
    </source>
</evidence>
<evidence type="ECO:0000256" key="6">
    <source>
        <dbReference type="PIRSR" id="PIRSR600888-3"/>
    </source>
</evidence>
<dbReference type="UniPathway" id="UPA00124"/>
<dbReference type="GO" id="GO:0008830">
    <property type="term" value="F:dTDP-4-dehydrorhamnose 3,5-epimerase activity"/>
    <property type="evidence" value="ECO:0007669"/>
    <property type="project" value="UniProtKB-UniRule"/>
</dbReference>
<feature type="active site" description="Proton acceptor" evidence="5">
    <location>
        <position position="62"/>
    </location>
</feature>
<evidence type="ECO:0000313" key="8">
    <source>
        <dbReference type="EMBL" id="SDT46383.1"/>
    </source>
</evidence>
<comment type="pathway">
    <text evidence="7">Carbohydrate biosynthesis; dTDP-L-rhamnose biosynthesis.</text>
</comment>
<keyword evidence="7" id="KW-0413">Isomerase</keyword>
<dbReference type="NCBIfam" id="TIGR01221">
    <property type="entry name" value="rmlC"/>
    <property type="match status" value="1"/>
</dbReference>
<comment type="function">
    <text evidence="2 7">Catalyzes the epimerization of the C3' and C5'positions of dTDP-6-deoxy-D-xylo-4-hexulose, forming dTDP-6-deoxy-L-lyxo-4-hexulose.</text>
</comment>
<dbReference type="PANTHER" id="PTHR21047">
    <property type="entry name" value="DTDP-6-DEOXY-D-GLUCOSE-3,5 EPIMERASE"/>
    <property type="match status" value="1"/>
</dbReference>
<keyword evidence="9" id="KW-1185">Reference proteome</keyword>
<dbReference type="Gene3D" id="2.60.120.10">
    <property type="entry name" value="Jelly Rolls"/>
    <property type="match status" value="1"/>
</dbReference>
<evidence type="ECO:0000256" key="7">
    <source>
        <dbReference type="RuleBase" id="RU364069"/>
    </source>
</evidence>
<dbReference type="InterPro" id="IPR000888">
    <property type="entry name" value="RmlC-like"/>
</dbReference>
<evidence type="ECO:0000256" key="3">
    <source>
        <dbReference type="ARBA" id="ARBA00012098"/>
    </source>
</evidence>
<evidence type="ECO:0000313" key="9">
    <source>
        <dbReference type="Proteomes" id="UP000199679"/>
    </source>
</evidence>
<organism evidence="8 9">
    <name type="scientific">Mucilaginibacter mallensis</name>
    <dbReference type="NCBI Taxonomy" id="652787"/>
    <lineage>
        <taxon>Bacteria</taxon>
        <taxon>Pseudomonadati</taxon>
        <taxon>Bacteroidota</taxon>
        <taxon>Sphingobacteriia</taxon>
        <taxon>Sphingobacteriales</taxon>
        <taxon>Sphingobacteriaceae</taxon>
        <taxon>Mucilaginibacter</taxon>
    </lineage>
</organism>
<dbReference type="InterPro" id="IPR014710">
    <property type="entry name" value="RmlC-like_jellyroll"/>
</dbReference>
<evidence type="ECO:0000256" key="4">
    <source>
        <dbReference type="ARBA" id="ARBA00019595"/>
    </source>
</evidence>
<dbReference type="RefSeq" id="WP_091375945.1">
    <property type="nucleotide sequence ID" value="NZ_LT629740.1"/>
</dbReference>
<sequence length="184" mass="21004">MNIIQTHLEGCIVINPRIFNDDRGYFFESFNEKRFFDAIGREIHFVQDNQSFSTKGVLRGLHLQMGEHAQTKLVRVTRGEVLDVAVDLRKASPTYGQYHAVLLTETNNSQFLIPRGFAHGFVVLSDEAVFQYKCDNYYNKASEGGLYFADPDINIDWQLPAADLLVSDKDKELPFLKDAVDFGF</sequence>
<feature type="site" description="Participates in a stacking interaction with the thymidine ring of dTDP-4-oxo-6-deoxyglucose" evidence="6">
    <location>
        <position position="138"/>
    </location>
</feature>
<comment type="subunit">
    <text evidence="7">Homodimer.</text>
</comment>
<protein>
    <recommendedName>
        <fullName evidence="4 7">dTDP-4-dehydrorhamnose 3,5-epimerase</fullName>
        <ecNumber evidence="3 7">5.1.3.13</ecNumber>
    </recommendedName>
    <alternativeName>
        <fullName evidence="7">Thymidine diphospho-4-keto-rhamnose 3,5-epimerase</fullName>
    </alternativeName>
</protein>
<dbReference type="InterPro" id="IPR011051">
    <property type="entry name" value="RmlC_Cupin_sf"/>
</dbReference>
<dbReference type="OrthoDB" id="9800680at2"/>
<evidence type="ECO:0000256" key="5">
    <source>
        <dbReference type="PIRSR" id="PIRSR600888-1"/>
    </source>
</evidence>
<dbReference type="GO" id="GO:0005829">
    <property type="term" value="C:cytosol"/>
    <property type="evidence" value="ECO:0007669"/>
    <property type="project" value="TreeGrafter"/>
</dbReference>
<comment type="catalytic activity">
    <reaction evidence="1 7">
        <text>dTDP-4-dehydro-6-deoxy-alpha-D-glucose = dTDP-4-dehydro-beta-L-rhamnose</text>
        <dbReference type="Rhea" id="RHEA:16969"/>
        <dbReference type="ChEBI" id="CHEBI:57649"/>
        <dbReference type="ChEBI" id="CHEBI:62830"/>
        <dbReference type="EC" id="5.1.3.13"/>
    </reaction>
</comment>
<name>A0A1H2AK94_MUCMA</name>
<reference evidence="8 9" key="1">
    <citation type="submission" date="2016-10" db="EMBL/GenBank/DDBJ databases">
        <authorList>
            <person name="de Groot N.N."/>
        </authorList>
    </citation>
    <scope>NUCLEOTIDE SEQUENCE [LARGE SCALE GENOMIC DNA]</scope>
    <source>
        <strain evidence="8 9">MP1X4</strain>
    </source>
</reference>
<proteinExistence type="inferred from homology"/>
<dbReference type="Proteomes" id="UP000199679">
    <property type="component" value="Chromosome I"/>
</dbReference>
<dbReference type="EC" id="5.1.3.13" evidence="3 7"/>
<comment type="similarity">
    <text evidence="7">Belongs to the dTDP-4-dehydrorhamnose 3,5-epimerase family.</text>
</comment>
<dbReference type="EMBL" id="LT629740">
    <property type="protein sequence ID" value="SDT46383.1"/>
    <property type="molecule type" value="Genomic_DNA"/>
</dbReference>
<accession>A0A1H2AK94</accession>
<feature type="active site" description="Proton donor" evidence="5">
    <location>
        <position position="132"/>
    </location>
</feature>
<dbReference type="AlphaFoldDB" id="A0A1H2AK94"/>
<dbReference type="Pfam" id="PF00908">
    <property type="entry name" value="dTDP_sugar_isom"/>
    <property type="match status" value="1"/>
</dbReference>
<dbReference type="GO" id="GO:0019305">
    <property type="term" value="P:dTDP-rhamnose biosynthetic process"/>
    <property type="evidence" value="ECO:0007669"/>
    <property type="project" value="UniProtKB-UniRule"/>
</dbReference>
<evidence type="ECO:0000256" key="1">
    <source>
        <dbReference type="ARBA" id="ARBA00001298"/>
    </source>
</evidence>